<reference evidence="1 2" key="1">
    <citation type="journal article" date="2018" name="Nat. Biotechnol.">
        <title>A standardized bacterial taxonomy based on genome phylogeny substantially revises the tree of life.</title>
        <authorList>
            <person name="Parks D.H."/>
            <person name="Chuvochina M."/>
            <person name="Waite D.W."/>
            <person name="Rinke C."/>
            <person name="Skarshewski A."/>
            <person name="Chaumeil P.A."/>
            <person name="Hugenholtz P."/>
        </authorList>
    </citation>
    <scope>NUCLEOTIDE SEQUENCE [LARGE SCALE GENOMIC DNA]</scope>
    <source>
        <strain evidence="1">UBA11621</strain>
    </source>
</reference>
<comment type="caution">
    <text evidence="1">The sequence shown here is derived from an EMBL/GenBank/DDBJ whole genome shotgun (WGS) entry which is preliminary data.</text>
</comment>
<organism evidence="1 2">
    <name type="scientific">Alteromonas australica</name>
    <dbReference type="NCBI Taxonomy" id="589873"/>
    <lineage>
        <taxon>Bacteria</taxon>
        <taxon>Pseudomonadati</taxon>
        <taxon>Pseudomonadota</taxon>
        <taxon>Gammaproteobacteria</taxon>
        <taxon>Alteromonadales</taxon>
        <taxon>Alteromonadaceae</taxon>
        <taxon>Alteromonas/Salinimonas group</taxon>
        <taxon>Alteromonas</taxon>
    </lineage>
</organism>
<evidence type="ECO:0000313" key="2">
    <source>
        <dbReference type="Proteomes" id="UP000264779"/>
    </source>
</evidence>
<dbReference type="EMBL" id="DONK01000123">
    <property type="protein sequence ID" value="HBU51281.1"/>
    <property type="molecule type" value="Genomic_DNA"/>
</dbReference>
<proteinExistence type="predicted"/>
<dbReference type="Pfam" id="PF11279">
    <property type="entry name" value="DUF3080"/>
    <property type="match status" value="1"/>
</dbReference>
<evidence type="ECO:0000313" key="1">
    <source>
        <dbReference type="EMBL" id="HBU51281.1"/>
    </source>
</evidence>
<dbReference type="Proteomes" id="UP000264779">
    <property type="component" value="Unassembled WGS sequence"/>
</dbReference>
<accession>A0A358DYC3</accession>
<name>A0A358DYC3_9ALTE</name>
<protein>
    <submittedName>
        <fullName evidence="1">DUF3080 domain-containing protein</fullName>
    </submittedName>
</protein>
<dbReference type="RefSeq" id="WP_272965999.1">
    <property type="nucleotide sequence ID" value="NZ_CALBIY010000022.1"/>
</dbReference>
<gene>
    <name evidence="1" type="ORF">DEB45_08465</name>
</gene>
<dbReference type="InterPro" id="IPR021431">
    <property type="entry name" value="DUF3080"/>
</dbReference>
<sequence length="363" mass="40450">MIITHVHRKLKGVSIVESSWVPATIVSLLLCAVLGCAGQSQLESAVNEYRARLNRVLGISIPAAKWDDSLTSALAYPTASALNVNIVPMNINLRDFYAIQDCELGRIVAERNTALGKTQLPSQRFIYEQKLLTVLANCAAISAEGNQKLSTQIERWLEQKQAQWPKVWAQLIQNSTEMKQGLSLASAPLNTRDGNEGVSAVNALFYLNHLRQTQHATTPSNSTELEAQLQMIGSVRLPAKIWLTQRILATELHQLTEQLKQPLATVSCPNGNASDKAKILRNVFYLFFIEEIQPIGSKVNQFHYQLNPLWQSWSQSRALSPAFKAFIEGNAEHGFQQYQQSMKAHVAMWQTFLSRCNLAPVAG</sequence>
<dbReference type="AlphaFoldDB" id="A0A358DYC3"/>